<dbReference type="EMBL" id="CP000390">
    <property type="protein sequence ID" value="ABG63664.1"/>
    <property type="molecule type" value="Genomic_DNA"/>
</dbReference>
<gene>
    <name evidence="1" type="ordered locus">Meso_2275</name>
</gene>
<dbReference type="InterPro" id="IPR010982">
    <property type="entry name" value="Lambda_DNA-bd_dom_sf"/>
</dbReference>
<dbReference type="AlphaFoldDB" id="Q11G11"/>
<sequence length="106" mass="11241">MGAGPMAITPEQCQAARILTRVDRTLLTRTTGVPLERIAGFETSGSIEPLDDVSRLQAGLEKLGARFIGEDAAGGAGVRLQFSTDQARRISAWETEGGRAAEDDIP</sequence>
<dbReference type="KEGG" id="mes:Meso_2275"/>
<organism evidence="1">
    <name type="scientific">Chelativorans sp. (strain BNC1)</name>
    <dbReference type="NCBI Taxonomy" id="266779"/>
    <lineage>
        <taxon>Bacteria</taxon>
        <taxon>Pseudomonadati</taxon>
        <taxon>Pseudomonadota</taxon>
        <taxon>Alphaproteobacteria</taxon>
        <taxon>Hyphomicrobiales</taxon>
        <taxon>Phyllobacteriaceae</taxon>
        <taxon>Chelativorans</taxon>
    </lineage>
</organism>
<dbReference type="eggNOG" id="COG1396">
    <property type="taxonomic scope" value="Bacteria"/>
</dbReference>
<proteinExistence type="predicted"/>
<evidence type="ECO:0008006" key="2">
    <source>
        <dbReference type="Google" id="ProtNLM"/>
    </source>
</evidence>
<protein>
    <recommendedName>
        <fullName evidence="2">XRE family transcriptional regulator</fullName>
    </recommendedName>
</protein>
<name>Q11G11_CHESB</name>
<dbReference type="GO" id="GO:0003677">
    <property type="term" value="F:DNA binding"/>
    <property type="evidence" value="ECO:0007669"/>
    <property type="project" value="InterPro"/>
</dbReference>
<dbReference type="Gene3D" id="1.10.260.40">
    <property type="entry name" value="lambda repressor-like DNA-binding domains"/>
    <property type="match status" value="1"/>
</dbReference>
<dbReference type="HOGENOM" id="CLU_066192_28_4_5"/>
<reference evidence="1" key="1">
    <citation type="submission" date="2006-06" db="EMBL/GenBank/DDBJ databases">
        <title>Complete sequence of chromosome of Chelativorans sp. BNC1.</title>
        <authorList>
            <consortium name="US DOE Joint Genome Institute"/>
            <person name="Copeland A."/>
            <person name="Lucas S."/>
            <person name="Lapidus A."/>
            <person name="Barry K."/>
            <person name="Detter J.C."/>
            <person name="Glavina del Rio T."/>
            <person name="Hammon N."/>
            <person name="Israni S."/>
            <person name="Dalin E."/>
            <person name="Tice H."/>
            <person name="Pitluck S."/>
            <person name="Chertkov O."/>
            <person name="Brettin T."/>
            <person name="Bruce D."/>
            <person name="Han C."/>
            <person name="Tapia R."/>
            <person name="Gilna P."/>
            <person name="Schmutz J."/>
            <person name="Larimer F."/>
            <person name="Land M."/>
            <person name="Hauser L."/>
            <person name="Kyrpides N."/>
            <person name="Mikhailova N."/>
            <person name="Richardson P."/>
        </authorList>
    </citation>
    <scope>NUCLEOTIDE SEQUENCE</scope>
    <source>
        <strain evidence="1">BNC1</strain>
    </source>
</reference>
<dbReference type="STRING" id="266779.Meso_2275"/>
<evidence type="ECO:0000313" key="1">
    <source>
        <dbReference type="EMBL" id="ABG63664.1"/>
    </source>
</evidence>
<accession>Q11G11</accession>